<dbReference type="OrthoDB" id="9771846at2"/>
<dbReference type="InterPro" id="IPR029044">
    <property type="entry name" value="Nucleotide-diphossugar_trans"/>
</dbReference>
<dbReference type="EMBL" id="RZNY01000024">
    <property type="protein sequence ID" value="RUT42888.1"/>
    <property type="molecule type" value="Genomic_DNA"/>
</dbReference>
<comment type="caution">
    <text evidence="4">The sequence shown here is derived from an EMBL/GenBank/DDBJ whole genome shotgun (WGS) entry which is preliminary data.</text>
</comment>
<evidence type="ECO:0000313" key="4">
    <source>
        <dbReference type="EMBL" id="RUT42888.1"/>
    </source>
</evidence>
<dbReference type="SUPFAM" id="SSF53448">
    <property type="entry name" value="Nucleotide-diphospho-sugar transferases"/>
    <property type="match status" value="1"/>
</dbReference>
<feature type="domain" description="Galactosyltransferase C-terminal" evidence="3">
    <location>
        <begin position="165"/>
        <end position="221"/>
    </location>
</feature>
<keyword evidence="1 4" id="KW-0808">Transferase</keyword>
<gene>
    <name evidence="4" type="ORF">EJP82_21910</name>
</gene>
<dbReference type="AlphaFoldDB" id="A0A433Y452"/>
<evidence type="ECO:0000256" key="1">
    <source>
        <dbReference type="ARBA" id="ARBA00022679"/>
    </source>
</evidence>
<dbReference type="Pfam" id="PF00535">
    <property type="entry name" value="Glycos_transf_2"/>
    <property type="match status" value="1"/>
</dbReference>
<name>A0A433Y452_9BACL</name>
<dbReference type="InterPro" id="IPR001173">
    <property type="entry name" value="Glyco_trans_2-like"/>
</dbReference>
<proteinExistence type="predicted"/>
<sequence length="308" mass="35112">MDLSILILNYNTCRLTLDCLQSVFDSRTVFNYEVIVVDNASSDDSVNVISHEYPGITLISNHENTGFAKANNQAMELAKGRYVLLLNSDTIVQPDTLQTMVSYMDEHPELGASGCKIILPDGSLDKACRRGFPTPSASFYYAFGFSKLFPDNPKFNQYQLGYMDPNETYPIDCLVGAFMMVRRETIQQVGGLDETFFMYGEDIDWCYRIKEAGWGIHYHPATYIVHYKGASSRRKPFKIIYEFHRAMWVFHRKHYKRKYSWITNTAVYSGISVKFTLSLLKNKLAIPMTGGTPARGAQPADNKMEVKQ</sequence>
<dbReference type="CDD" id="cd04186">
    <property type="entry name" value="GT_2_like_c"/>
    <property type="match status" value="1"/>
</dbReference>
<dbReference type="Proteomes" id="UP000279446">
    <property type="component" value="Unassembled WGS sequence"/>
</dbReference>
<organism evidence="4 5">
    <name type="scientific">Paenibacillus anaericanus</name>
    <dbReference type="NCBI Taxonomy" id="170367"/>
    <lineage>
        <taxon>Bacteria</taxon>
        <taxon>Bacillati</taxon>
        <taxon>Bacillota</taxon>
        <taxon>Bacilli</taxon>
        <taxon>Bacillales</taxon>
        <taxon>Paenibacillaceae</taxon>
        <taxon>Paenibacillus</taxon>
    </lineage>
</organism>
<feature type="domain" description="Glycosyltransferase 2-like" evidence="2">
    <location>
        <begin position="4"/>
        <end position="126"/>
    </location>
</feature>
<accession>A0A433Y452</accession>
<protein>
    <submittedName>
        <fullName evidence="4">Glycosyltransferase family 2 protein</fullName>
    </submittedName>
</protein>
<dbReference type="PANTHER" id="PTHR43179:SF7">
    <property type="entry name" value="RHAMNOSYLTRANSFERASE WBBL"/>
    <property type="match status" value="1"/>
</dbReference>
<keyword evidence="5" id="KW-1185">Reference proteome</keyword>
<dbReference type="InterPro" id="IPR027791">
    <property type="entry name" value="Galactosyl_T_C"/>
</dbReference>
<dbReference type="RefSeq" id="WP_127194194.1">
    <property type="nucleotide sequence ID" value="NZ_RZNY01000024.1"/>
</dbReference>
<dbReference type="Gene3D" id="3.90.550.10">
    <property type="entry name" value="Spore Coat Polysaccharide Biosynthesis Protein SpsA, Chain A"/>
    <property type="match status" value="1"/>
</dbReference>
<evidence type="ECO:0000313" key="5">
    <source>
        <dbReference type="Proteomes" id="UP000279446"/>
    </source>
</evidence>
<evidence type="ECO:0000259" key="3">
    <source>
        <dbReference type="Pfam" id="PF02709"/>
    </source>
</evidence>
<dbReference type="GO" id="GO:0016740">
    <property type="term" value="F:transferase activity"/>
    <property type="evidence" value="ECO:0007669"/>
    <property type="project" value="UniProtKB-KW"/>
</dbReference>
<dbReference type="Pfam" id="PF02709">
    <property type="entry name" value="Glyco_transf_7C"/>
    <property type="match status" value="1"/>
</dbReference>
<reference evidence="4 5" key="1">
    <citation type="submission" date="2018-12" db="EMBL/GenBank/DDBJ databases">
        <authorList>
            <person name="Sun L."/>
            <person name="Chen Z."/>
        </authorList>
    </citation>
    <scope>NUCLEOTIDE SEQUENCE [LARGE SCALE GENOMIC DNA]</scope>
    <source>
        <strain evidence="4 5">DSM 15890</strain>
    </source>
</reference>
<dbReference type="PANTHER" id="PTHR43179">
    <property type="entry name" value="RHAMNOSYLTRANSFERASE WBBL"/>
    <property type="match status" value="1"/>
</dbReference>
<evidence type="ECO:0000259" key="2">
    <source>
        <dbReference type="Pfam" id="PF00535"/>
    </source>
</evidence>